<reference evidence="1 2" key="1">
    <citation type="journal article" date="2023" name="Sci. Data">
        <title>Genome assembly of the Korean intertidal mud-creeper Batillaria attramentaria.</title>
        <authorList>
            <person name="Patra A.K."/>
            <person name="Ho P.T."/>
            <person name="Jun S."/>
            <person name="Lee S.J."/>
            <person name="Kim Y."/>
            <person name="Won Y.J."/>
        </authorList>
    </citation>
    <scope>NUCLEOTIDE SEQUENCE [LARGE SCALE GENOMIC DNA]</scope>
    <source>
        <strain evidence="1">Wonlab-2016</strain>
    </source>
</reference>
<name>A0ABD0LQR4_9CAEN</name>
<evidence type="ECO:0000313" key="2">
    <source>
        <dbReference type="Proteomes" id="UP001519460"/>
    </source>
</evidence>
<organism evidence="1 2">
    <name type="scientific">Batillaria attramentaria</name>
    <dbReference type="NCBI Taxonomy" id="370345"/>
    <lineage>
        <taxon>Eukaryota</taxon>
        <taxon>Metazoa</taxon>
        <taxon>Spiralia</taxon>
        <taxon>Lophotrochozoa</taxon>
        <taxon>Mollusca</taxon>
        <taxon>Gastropoda</taxon>
        <taxon>Caenogastropoda</taxon>
        <taxon>Sorbeoconcha</taxon>
        <taxon>Cerithioidea</taxon>
        <taxon>Batillariidae</taxon>
        <taxon>Batillaria</taxon>
    </lineage>
</organism>
<dbReference type="EMBL" id="JACVVK020000029">
    <property type="protein sequence ID" value="KAK7501850.1"/>
    <property type="molecule type" value="Genomic_DNA"/>
</dbReference>
<gene>
    <name evidence="1" type="ORF">BaRGS_00006936</name>
</gene>
<keyword evidence="2" id="KW-1185">Reference proteome</keyword>
<evidence type="ECO:0000313" key="1">
    <source>
        <dbReference type="EMBL" id="KAK7501850.1"/>
    </source>
</evidence>
<comment type="caution">
    <text evidence="1">The sequence shown here is derived from an EMBL/GenBank/DDBJ whole genome shotgun (WGS) entry which is preliminary data.</text>
</comment>
<dbReference type="AlphaFoldDB" id="A0ABD0LQR4"/>
<dbReference type="Proteomes" id="UP001519460">
    <property type="component" value="Unassembled WGS sequence"/>
</dbReference>
<proteinExistence type="predicted"/>
<sequence length="89" mass="9990">MHSSATSQIIPARRHSLKKLAKATNSNAFSKLTSSKHLVRCTKSLTETGGQIFQRFQKATQFQAPRRDIMILVYESDVAEVVGKVFTHQ</sequence>
<protein>
    <submittedName>
        <fullName evidence="1">Uncharacterized protein</fullName>
    </submittedName>
</protein>
<accession>A0ABD0LQR4</accession>